<comment type="caution">
    <text evidence="1">The sequence shown here is derived from an EMBL/GenBank/DDBJ whole genome shotgun (WGS) entry which is preliminary data.</text>
</comment>
<accession>X0TNU6</accession>
<sequence>MITNIKWIYPLNWDGEYPGLGDPDPNEQFHGWKRMILQLDGYSDVSQEGEDSGVKLTRADLYGVEGKPC</sequence>
<proteinExistence type="predicted"/>
<organism evidence="1">
    <name type="scientific">marine sediment metagenome</name>
    <dbReference type="NCBI Taxonomy" id="412755"/>
    <lineage>
        <taxon>unclassified sequences</taxon>
        <taxon>metagenomes</taxon>
        <taxon>ecological metagenomes</taxon>
    </lineage>
</organism>
<evidence type="ECO:0000313" key="1">
    <source>
        <dbReference type="EMBL" id="GAF88921.1"/>
    </source>
</evidence>
<gene>
    <name evidence="1" type="ORF">S01H1_20673</name>
</gene>
<name>X0TNU6_9ZZZZ</name>
<protein>
    <submittedName>
        <fullName evidence="1">Uncharacterized protein</fullName>
    </submittedName>
</protein>
<dbReference type="EMBL" id="BARS01011349">
    <property type="protein sequence ID" value="GAF88921.1"/>
    <property type="molecule type" value="Genomic_DNA"/>
</dbReference>
<feature type="non-terminal residue" evidence="1">
    <location>
        <position position="69"/>
    </location>
</feature>
<reference evidence="1" key="1">
    <citation type="journal article" date="2014" name="Front. Microbiol.">
        <title>High frequency of phylogenetically diverse reductive dehalogenase-homologous genes in deep subseafloor sedimentary metagenomes.</title>
        <authorList>
            <person name="Kawai M."/>
            <person name="Futagami T."/>
            <person name="Toyoda A."/>
            <person name="Takaki Y."/>
            <person name="Nishi S."/>
            <person name="Hori S."/>
            <person name="Arai W."/>
            <person name="Tsubouchi T."/>
            <person name="Morono Y."/>
            <person name="Uchiyama I."/>
            <person name="Ito T."/>
            <person name="Fujiyama A."/>
            <person name="Inagaki F."/>
            <person name="Takami H."/>
        </authorList>
    </citation>
    <scope>NUCLEOTIDE SEQUENCE</scope>
    <source>
        <strain evidence="1">Expedition CK06-06</strain>
    </source>
</reference>
<dbReference type="AlphaFoldDB" id="X0TNU6"/>